<dbReference type="Proteomes" id="UP001295684">
    <property type="component" value="Unassembled WGS sequence"/>
</dbReference>
<reference evidence="1" key="1">
    <citation type="submission" date="2023-07" db="EMBL/GenBank/DDBJ databases">
        <authorList>
            <consortium name="AG Swart"/>
            <person name="Singh M."/>
            <person name="Singh A."/>
            <person name="Seah K."/>
            <person name="Emmerich C."/>
        </authorList>
    </citation>
    <scope>NUCLEOTIDE SEQUENCE</scope>
    <source>
        <strain evidence="1">DP1</strain>
    </source>
</reference>
<protein>
    <submittedName>
        <fullName evidence="1">Uncharacterized protein</fullName>
    </submittedName>
</protein>
<evidence type="ECO:0000313" key="2">
    <source>
        <dbReference type="Proteomes" id="UP001295684"/>
    </source>
</evidence>
<keyword evidence="2" id="KW-1185">Reference proteome</keyword>
<name>A0AAD1UQY3_EUPCR</name>
<proteinExistence type="predicted"/>
<dbReference type="AlphaFoldDB" id="A0AAD1UQY3"/>
<accession>A0AAD1UQY3</accession>
<comment type="caution">
    <text evidence="1">The sequence shown here is derived from an EMBL/GenBank/DDBJ whole genome shotgun (WGS) entry which is preliminary data.</text>
</comment>
<evidence type="ECO:0000313" key="1">
    <source>
        <dbReference type="EMBL" id="CAI2372123.1"/>
    </source>
</evidence>
<sequence>MDPQLQRKLDLEKKLKEIEIQCFLNRIVPPRITKSKSRDSLTALPCKRKVFNAKRTLATQKSLKTQLEGTSSNSGLNRDPDSWKKTIDLTNFNKFSPTSTMKTRNIYQDSKKTFQKSIKGFTHIFEREGQEMQQLLESQPRTSSVRKCCAKMKTQHLKNRIKSATKLVNPFLAKKQLHTRKGMIIKRSVKRCFEPKEISLHKLPYYKLIRMEKTDREEKKEIQKLFQENLKSLFQKYNQSSKTITQAQSSILKPSKSVR</sequence>
<gene>
    <name evidence="1" type="ORF">ECRASSUSDP1_LOCUS13451</name>
</gene>
<organism evidence="1 2">
    <name type="scientific">Euplotes crassus</name>
    <dbReference type="NCBI Taxonomy" id="5936"/>
    <lineage>
        <taxon>Eukaryota</taxon>
        <taxon>Sar</taxon>
        <taxon>Alveolata</taxon>
        <taxon>Ciliophora</taxon>
        <taxon>Intramacronucleata</taxon>
        <taxon>Spirotrichea</taxon>
        <taxon>Hypotrichia</taxon>
        <taxon>Euplotida</taxon>
        <taxon>Euplotidae</taxon>
        <taxon>Moneuplotes</taxon>
    </lineage>
</organism>
<dbReference type="EMBL" id="CAMPGE010013383">
    <property type="protein sequence ID" value="CAI2372123.1"/>
    <property type="molecule type" value="Genomic_DNA"/>
</dbReference>